<dbReference type="EMBL" id="MF101435">
    <property type="protein sequence ID" value="ARW65003.1"/>
    <property type="molecule type" value="Genomic_DNA"/>
</dbReference>
<evidence type="ECO:0000256" key="1">
    <source>
        <dbReference type="SAM" id="Phobius"/>
    </source>
</evidence>
<evidence type="ECO:0000313" key="2">
    <source>
        <dbReference type="EMBL" id="ARW65003.1"/>
    </source>
</evidence>
<dbReference type="AlphaFoldDB" id="A0A1Z1MG72"/>
<name>A0A1Z1MG72_9FLOR</name>
<proteinExistence type="predicted"/>
<sequence length="65" mass="7560">MSAEISFHPILVNSIRSYLLNATFTFLGINIKLFFSSFIGFKVFVRPVSQSTIFQLIPFYYLFNI</sequence>
<keyword evidence="1" id="KW-1133">Transmembrane helix</keyword>
<keyword evidence="1" id="KW-0472">Membrane</keyword>
<keyword evidence="2" id="KW-0934">Plastid</keyword>
<reference evidence="2" key="1">
    <citation type="journal article" date="2017" name="J. Phycol.">
        <title>Analysis of chloroplast genomes and a supermatrix inform reclassification of the Rhodomelaceae (Rhodophyta).</title>
        <authorList>
            <person name="Diaz-Tapia P."/>
            <person name="Maggs C.A."/>
            <person name="West J.A."/>
            <person name="Verbruggen H."/>
        </authorList>
    </citation>
    <scope>NUCLEOTIDE SEQUENCE</scope>
    <source>
        <strain evidence="2">PD0001</strain>
    </source>
</reference>
<gene>
    <name evidence="2" type="primary">orf65</name>
</gene>
<feature type="transmembrane region" description="Helical" evidence="1">
    <location>
        <begin position="18"/>
        <end position="41"/>
    </location>
</feature>
<keyword evidence="2" id="KW-0150">Chloroplast</keyword>
<accession>A0A1Z1MG72</accession>
<keyword evidence="1" id="KW-0812">Transmembrane</keyword>
<organism evidence="2">
    <name type="scientific">Polysiphonia sertularioides</name>
    <dbReference type="NCBI Taxonomy" id="945028"/>
    <lineage>
        <taxon>Eukaryota</taxon>
        <taxon>Rhodophyta</taxon>
        <taxon>Florideophyceae</taxon>
        <taxon>Rhodymeniophycidae</taxon>
        <taxon>Ceramiales</taxon>
        <taxon>Rhodomelaceae</taxon>
        <taxon>Polysiphonioideae</taxon>
        <taxon>Polysiphonia</taxon>
    </lineage>
</organism>
<geneLocation type="chloroplast" evidence="2"/>
<protein>
    <submittedName>
        <fullName evidence="2">Uncharacterized protein</fullName>
    </submittedName>
</protein>